<gene>
    <name evidence="2" type="ORF">GCM10011374_16580</name>
</gene>
<evidence type="ECO:0000256" key="1">
    <source>
        <dbReference type="SAM" id="Phobius"/>
    </source>
</evidence>
<feature type="transmembrane region" description="Helical" evidence="1">
    <location>
        <begin position="133"/>
        <end position="153"/>
    </location>
</feature>
<sequence>MDEEIRLSGADHPHVQIPRLGELDSIWARRIVLAAVLSLVAGLVAGIVAALVLGEGGLLSPAQWGLTVGGAALLLAGLVLSLTRADDAPRNDLMDARSRASKGLRMSVRRGAIPQDPALREMQDYMAVEMVQYAWPILLTVPGMALVVAAFFVPVPAVVVALLFVVVWAAVRINGSVVGRRYYRLRGLA</sequence>
<dbReference type="Proteomes" id="UP000638848">
    <property type="component" value="Unassembled WGS sequence"/>
</dbReference>
<dbReference type="RefSeq" id="WP_188536097.1">
    <property type="nucleotide sequence ID" value="NZ_BMEQ01000006.1"/>
</dbReference>
<keyword evidence="1" id="KW-0472">Membrane</keyword>
<reference evidence="2" key="2">
    <citation type="submission" date="2020-09" db="EMBL/GenBank/DDBJ databases">
        <authorList>
            <person name="Sun Q."/>
            <person name="Zhou Y."/>
        </authorList>
    </citation>
    <scope>NUCLEOTIDE SEQUENCE</scope>
    <source>
        <strain evidence="2">CGMCC 1.12187</strain>
    </source>
</reference>
<dbReference type="EMBL" id="BMEQ01000006">
    <property type="protein sequence ID" value="GGG54331.1"/>
    <property type="molecule type" value="Genomic_DNA"/>
</dbReference>
<feature type="transmembrane region" description="Helical" evidence="1">
    <location>
        <begin position="64"/>
        <end position="83"/>
    </location>
</feature>
<feature type="transmembrane region" description="Helical" evidence="1">
    <location>
        <begin position="159"/>
        <end position="179"/>
    </location>
</feature>
<accession>A0A917GQE5</accession>
<keyword evidence="3" id="KW-1185">Reference proteome</keyword>
<comment type="caution">
    <text evidence="2">The sequence shown here is derived from an EMBL/GenBank/DDBJ whole genome shotgun (WGS) entry which is preliminary data.</text>
</comment>
<proteinExistence type="predicted"/>
<evidence type="ECO:0000313" key="2">
    <source>
        <dbReference type="EMBL" id="GGG54331.1"/>
    </source>
</evidence>
<protein>
    <submittedName>
        <fullName evidence="2">Uncharacterized protein</fullName>
    </submittedName>
</protein>
<feature type="transmembrane region" description="Helical" evidence="1">
    <location>
        <begin position="31"/>
        <end position="52"/>
    </location>
</feature>
<organism evidence="2 3">
    <name type="scientific">Kocuria dechangensis</name>
    <dbReference type="NCBI Taxonomy" id="1176249"/>
    <lineage>
        <taxon>Bacteria</taxon>
        <taxon>Bacillati</taxon>
        <taxon>Actinomycetota</taxon>
        <taxon>Actinomycetes</taxon>
        <taxon>Micrococcales</taxon>
        <taxon>Micrococcaceae</taxon>
        <taxon>Kocuria</taxon>
    </lineage>
</organism>
<keyword evidence="1" id="KW-1133">Transmembrane helix</keyword>
<reference evidence="2" key="1">
    <citation type="journal article" date="2014" name="Int. J. Syst. Evol. Microbiol.">
        <title>Complete genome sequence of Corynebacterium casei LMG S-19264T (=DSM 44701T), isolated from a smear-ripened cheese.</title>
        <authorList>
            <consortium name="US DOE Joint Genome Institute (JGI-PGF)"/>
            <person name="Walter F."/>
            <person name="Albersmeier A."/>
            <person name="Kalinowski J."/>
            <person name="Ruckert C."/>
        </authorList>
    </citation>
    <scope>NUCLEOTIDE SEQUENCE</scope>
    <source>
        <strain evidence="2">CGMCC 1.12187</strain>
    </source>
</reference>
<name>A0A917GQE5_9MICC</name>
<keyword evidence="1" id="KW-0812">Transmembrane</keyword>
<evidence type="ECO:0000313" key="3">
    <source>
        <dbReference type="Proteomes" id="UP000638848"/>
    </source>
</evidence>
<dbReference type="AlphaFoldDB" id="A0A917GQE5"/>